<proteinExistence type="inferred from homology"/>
<dbReference type="SUPFAM" id="SSF50978">
    <property type="entry name" value="WD40 repeat-like"/>
    <property type="match status" value="1"/>
</dbReference>
<reference evidence="7 8" key="1">
    <citation type="journal article" date="2017" name="Mol. Biol. Evol.">
        <title>The 4-celled Tetrabaena socialis nuclear genome reveals the essential components for genetic control of cell number at the origin of multicellularity in the volvocine lineage.</title>
        <authorList>
            <person name="Featherston J."/>
            <person name="Arakaki Y."/>
            <person name="Hanschen E.R."/>
            <person name="Ferris P.J."/>
            <person name="Michod R.E."/>
            <person name="Olson B.J.S.C."/>
            <person name="Nozaki H."/>
            <person name="Durand P.M."/>
        </authorList>
    </citation>
    <scope>NUCLEOTIDE SEQUENCE [LARGE SCALE GENOMIC DNA]</scope>
    <source>
        <strain evidence="7 8">NIES-571</strain>
    </source>
</reference>
<feature type="compositionally biased region" description="Acidic residues" evidence="6">
    <location>
        <begin position="441"/>
        <end position="458"/>
    </location>
</feature>
<feature type="compositionally biased region" description="Low complexity" evidence="6">
    <location>
        <begin position="459"/>
        <end position="480"/>
    </location>
</feature>
<feature type="region of interest" description="Disordered" evidence="6">
    <location>
        <begin position="343"/>
        <end position="362"/>
    </location>
</feature>
<evidence type="ECO:0000256" key="2">
    <source>
        <dbReference type="ARBA" id="ARBA00022574"/>
    </source>
</evidence>
<dbReference type="Gene3D" id="2.130.10.10">
    <property type="entry name" value="YVTN repeat-like/Quinoprotein amine dehydrogenase"/>
    <property type="match status" value="1"/>
</dbReference>
<dbReference type="AlphaFoldDB" id="A0A2J8A037"/>
<dbReference type="PANTHER" id="PTHR10253">
    <property type="entry name" value="POLYCOMB PROTEIN"/>
    <property type="match status" value="1"/>
</dbReference>
<gene>
    <name evidence="7" type="ORF">TSOC_007830</name>
</gene>
<evidence type="ECO:0008006" key="9">
    <source>
        <dbReference type="Google" id="ProtNLM"/>
    </source>
</evidence>
<accession>A0A2J8A037</accession>
<dbReference type="PROSITE" id="PS00678">
    <property type="entry name" value="WD_REPEATS_1"/>
    <property type="match status" value="1"/>
</dbReference>
<feature type="compositionally biased region" description="Gly residues" evidence="6">
    <location>
        <begin position="347"/>
        <end position="361"/>
    </location>
</feature>
<evidence type="ECO:0000256" key="6">
    <source>
        <dbReference type="SAM" id="MobiDB-lite"/>
    </source>
</evidence>
<evidence type="ECO:0000313" key="8">
    <source>
        <dbReference type="Proteomes" id="UP000236333"/>
    </source>
</evidence>
<evidence type="ECO:0000256" key="5">
    <source>
        <dbReference type="ARBA" id="ARBA00023163"/>
    </source>
</evidence>
<feature type="compositionally biased region" description="Low complexity" evidence="6">
    <location>
        <begin position="220"/>
        <end position="243"/>
    </location>
</feature>
<feature type="region of interest" description="Disordered" evidence="6">
    <location>
        <begin position="439"/>
        <end position="569"/>
    </location>
</feature>
<keyword evidence="4" id="KW-0805">Transcription regulation</keyword>
<evidence type="ECO:0000313" key="7">
    <source>
        <dbReference type="EMBL" id="PNH05875.1"/>
    </source>
</evidence>
<dbReference type="InterPro" id="IPR036322">
    <property type="entry name" value="WD40_repeat_dom_sf"/>
</dbReference>
<protein>
    <recommendedName>
        <fullName evidence="9">WD repeat domain-containing protein</fullName>
    </recommendedName>
</protein>
<evidence type="ECO:0000256" key="4">
    <source>
        <dbReference type="ARBA" id="ARBA00023015"/>
    </source>
</evidence>
<dbReference type="EMBL" id="PGGS01000275">
    <property type="protein sequence ID" value="PNH05875.1"/>
    <property type="molecule type" value="Genomic_DNA"/>
</dbReference>
<sequence>MNLVQTDLLREIAAEVSAQGGPAQFRAHALGNLELRTVLKESHCSPIHDIVFNELDVGHNNLFASVGKDQDVTCCAWVQVAGITPHELGDACVAVSGPEGVIQVVSVVEAAVVALLQGHRCEVVQLCGCRGVPGLLLSLGADGGMRLWDVSAAEGVGGGAACIAELQSDALAVVRRAAKRWWQAWDLSSDGTRILTGHRGGRLCQWPLQLSAHDAPPQPATSDSGASPAAPDDPSALPSRPAATSPPAPADLFAPSTRSPSSADPSASTSAPAARGPGGRRSPLVLRGGPPRPEPLQLPGQPVGDWVECVRCLPAGRVVAKSTDGRLGVWDVRRGLQLLSLRVPGSQAGGSGGGGDKGGARGPRCRFSVSRDGDFLAVGSASGDVYVYDMATGDRTAHHQTVTRLKGPVRAAAMSEDGRHLLAVRGNGYLFRYEYIHEPAGSDDEEDEDEDAADEAPEDAAALEAAADEGAAAGDEAGAASRGSSPAMADASHAAGVQGPRIGAGGGAVAMEFGEGLKRPGDDVPGEDGGDAEGRSVRPRAGAEVVGGGPARGPSPDADWLSGMEDEAC</sequence>
<feature type="compositionally biased region" description="Low complexity" evidence="6">
    <location>
        <begin position="254"/>
        <end position="283"/>
    </location>
</feature>
<dbReference type="OrthoDB" id="7318948at2759"/>
<keyword evidence="2" id="KW-0853">WD repeat</keyword>
<dbReference type="Proteomes" id="UP000236333">
    <property type="component" value="Unassembled WGS sequence"/>
</dbReference>
<dbReference type="InterPro" id="IPR001680">
    <property type="entry name" value="WD40_rpt"/>
</dbReference>
<dbReference type="InterPro" id="IPR019775">
    <property type="entry name" value="WD40_repeat_CS"/>
</dbReference>
<dbReference type="InterPro" id="IPR015943">
    <property type="entry name" value="WD40/YVTN_repeat-like_dom_sf"/>
</dbReference>
<comment type="caution">
    <text evidence="7">The sequence shown here is derived from an EMBL/GenBank/DDBJ whole genome shotgun (WGS) entry which is preliminary data.</text>
</comment>
<dbReference type="InterPro" id="IPR051243">
    <property type="entry name" value="PcG_WD-repeat"/>
</dbReference>
<feature type="region of interest" description="Disordered" evidence="6">
    <location>
        <begin position="212"/>
        <end position="302"/>
    </location>
</feature>
<keyword evidence="5" id="KW-0804">Transcription</keyword>
<comment type="similarity">
    <text evidence="1">Belongs to the WD repeat ESC family.</text>
</comment>
<evidence type="ECO:0000256" key="3">
    <source>
        <dbReference type="ARBA" id="ARBA00022737"/>
    </source>
</evidence>
<keyword evidence="3" id="KW-0677">Repeat</keyword>
<evidence type="ECO:0000256" key="1">
    <source>
        <dbReference type="ARBA" id="ARBA00008075"/>
    </source>
</evidence>
<keyword evidence="8" id="KW-1185">Reference proteome</keyword>
<organism evidence="7 8">
    <name type="scientific">Tetrabaena socialis</name>
    <dbReference type="NCBI Taxonomy" id="47790"/>
    <lineage>
        <taxon>Eukaryota</taxon>
        <taxon>Viridiplantae</taxon>
        <taxon>Chlorophyta</taxon>
        <taxon>core chlorophytes</taxon>
        <taxon>Chlorophyceae</taxon>
        <taxon>CS clade</taxon>
        <taxon>Chlamydomonadales</taxon>
        <taxon>Tetrabaenaceae</taxon>
        <taxon>Tetrabaena</taxon>
    </lineage>
</organism>
<dbReference type="SMART" id="SM00320">
    <property type="entry name" value="WD40"/>
    <property type="match status" value="5"/>
</dbReference>
<name>A0A2J8A037_9CHLO</name>